<evidence type="ECO:0000313" key="2">
    <source>
        <dbReference type="Proteomes" id="UP001153269"/>
    </source>
</evidence>
<accession>A0A9N7UHY8</accession>
<gene>
    <name evidence="1" type="ORF">PLEPLA_LOCUS18405</name>
</gene>
<keyword evidence="2" id="KW-1185">Reference proteome</keyword>
<protein>
    <submittedName>
        <fullName evidence="1">Uncharacterized protein</fullName>
    </submittedName>
</protein>
<name>A0A9N7UHY8_PLEPL</name>
<organism evidence="1 2">
    <name type="scientific">Pleuronectes platessa</name>
    <name type="common">European plaice</name>
    <dbReference type="NCBI Taxonomy" id="8262"/>
    <lineage>
        <taxon>Eukaryota</taxon>
        <taxon>Metazoa</taxon>
        <taxon>Chordata</taxon>
        <taxon>Craniata</taxon>
        <taxon>Vertebrata</taxon>
        <taxon>Euteleostomi</taxon>
        <taxon>Actinopterygii</taxon>
        <taxon>Neopterygii</taxon>
        <taxon>Teleostei</taxon>
        <taxon>Neoteleostei</taxon>
        <taxon>Acanthomorphata</taxon>
        <taxon>Carangaria</taxon>
        <taxon>Pleuronectiformes</taxon>
        <taxon>Pleuronectoidei</taxon>
        <taxon>Pleuronectidae</taxon>
        <taxon>Pleuronectes</taxon>
    </lineage>
</organism>
<evidence type="ECO:0000313" key="1">
    <source>
        <dbReference type="EMBL" id="CAB1430423.1"/>
    </source>
</evidence>
<dbReference type="EMBL" id="CADEAL010001228">
    <property type="protein sequence ID" value="CAB1430423.1"/>
    <property type="molecule type" value="Genomic_DNA"/>
</dbReference>
<proteinExistence type="predicted"/>
<dbReference type="AlphaFoldDB" id="A0A9N7UHY8"/>
<sequence>MCGSQVCEVSGSIASLAVSRPGTARDQPVTEQPAARCRCHQRRPASRALIAMRLTPPSFHVTVNYRNKTTAFLVEDTHCDTRHALSMLPCPWGDPSGGCC</sequence>
<reference evidence="1" key="1">
    <citation type="submission" date="2020-03" db="EMBL/GenBank/DDBJ databases">
        <authorList>
            <person name="Weist P."/>
        </authorList>
    </citation>
    <scope>NUCLEOTIDE SEQUENCE</scope>
</reference>
<dbReference type="Proteomes" id="UP001153269">
    <property type="component" value="Unassembled WGS sequence"/>
</dbReference>
<comment type="caution">
    <text evidence="1">The sequence shown here is derived from an EMBL/GenBank/DDBJ whole genome shotgun (WGS) entry which is preliminary data.</text>
</comment>